<dbReference type="GO" id="GO:0046872">
    <property type="term" value="F:metal ion binding"/>
    <property type="evidence" value="ECO:0007669"/>
    <property type="project" value="UniProtKB-KW"/>
</dbReference>
<reference evidence="4 5" key="1">
    <citation type="submission" date="2016-06" db="EMBL/GenBank/DDBJ databases">
        <authorList>
            <person name="Kjaerup R.B."/>
            <person name="Dalgaard T.S."/>
            <person name="Juul-Madsen H.R."/>
        </authorList>
    </citation>
    <scope>NUCLEOTIDE SEQUENCE [LARGE SCALE GENOMIC DNA]</scope>
    <source>
        <strain evidence="4 5">DSM 45097</strain>
    </source>
</reference>
<dbReference type="Gene3D" id="3.40.50.280">
    <property type="entry name" value="Cobalamin-binding domain"/>
    <property type="match status" value="1"/>
</dbReference>
<dbReference type="InterPro" id="IPR036724">
    <property type="entry name" value="Cobalamin-bd_sf"/>
</dbReference>
<dbReference type="Gene3D" id="1.10.1240.10">
    <property type="entry name" value="Methionine synthase domain"/>
    <property type="match status" value="1"/>
</dbReference>
<dbReference type="GO" id="GO:0046653">
    <property type="term" value="P:tetrahydrofolate metabolic process"/>
    <property type="evidence" value="ECO:0007669"/>
    <property type="project" value="TreeGrafter"/>
</dbReference>
<dbReference type="PANTHER" id="PTHR45833">
    <property type="entry name" value="METHIONINE SYNTHASE"/>
    <property type="match status" value="1"/>
</dbReference>
<evidence type="ECO:0000256" key="1">
    <source>
        <dbReference type="ARBA" id="ARBA00022723"/>
    </source>
</evidence>
<dbReference type="InterPro" id="IPR003759">
    <property type="entry name" value="Cbl-bd_cap"/>
</dbReference>
<dbReference type="PANTHER" id="PTHR45833:SF1">
    <property type="entry name" value="METHIONINE SYNTHASE"/>
    <property type="match status" value="1"/>
</dbReference>
<name>A0A1C5JYB8_9ACTN</name>
<dbReference type="InterPro" id="IPR006158">
    <property type="entry name" value="Cobalamin-bd"/>
</dbReference>
<dbReference type="Pfam" id="PF02310">
    <property type="entry name" value="B12-binding"/>
    <property type="match status" value="1"/>
</dbReference>
<feature type="domain" description="B12-binding" evidence="3">
    <location>
        <begin position="102"/>
        <end position="228"/>
    </location>
</feature>
<dbReference type="InterPro" id="IPR036594">
    <property type="entry name" value="Meth_synthase_dom"/>
</dbReference>
<evidence type="ECO:0000259" key="3">
    <source>
        <dbReference type="PROSITE" id="PS51332"/>
    </source>
</evidence>
<dbReference type="GO" id="GO:0005829">
    <property type="term" value="C:cytosol"/>
    <property type="evidence" value="ECO:0007669"/>
    <property type="project" value="TreeGrafter"/>
</dbReference>
<accession>A0A1C5JYB8</accession>
<dbReference type="GO" id="GO:0050667">
    <property type="term" value="P:homocysteine metabolic process"/>
    <property type="evidence" value="ECO:0007669"/>
    <property type="project" value="TreeGrafter"/>
</dbReference>
<dbReference type="PROSITE" id="PS51332">
    <property type="entry name" value="B12_BINDING"/>
    <property type="match status" value="1"/>
</dbReference>
<gene>
    <name evidence="4" type="ORF">GA0074704_5184</name>
</gene>
<dbReference type="InterPro" id="IPR050554">
    <property type="entry name" value="Met_Synthase/Corrinoid"/>
</dbReference>
<protein>
    <submittedName>
        <fullName evidence="4">Methanogenic corrinoid protein MtbC1</fullName>
    </submittedName>
</protein>
<dbReference type="AlphaFoldDB" id="A0A1C5JYB8"/>
<organism evidence="4 5">
    <name type="scientific">Micromonospora siamensis</name>
    <dbReference type="NCBI Taxonomy" id="299152"/>
    <lineage>
        <taxon>Bacteria</taxon>
        <taxon>Bacillati</taxon>
        <taxon>Actinomycetota</taxon>
        <taxon>Actinomycetes</taxon>
        <taxon>Micromonosporales</taxon>
        <taxon>Micromonosporaceae</taxon>
        <taxon>Micromonospora</taxon>
    </lineage>
</organism>
<dbReference type="SUPFAM" id="SSF52242">
    <property type="entry name" value="Cobalamin (vitamin B12)-binding domain"/>
    <property type="match status" value="1"/>
</dbReference>
<evidence type="ECO:0000313" key="5">
    <source>
        <dbReference type="Proteomes" id="UP000198210"/>
    </source>
</evidence>
<evidence type="ECO:0000313" key="4">
    <source>
        <dbReference type="EMBL" id="SCG75503.1"/>
    </source>
</evidence>
<keyword evidence="1" id="KW-0479">Metal-binding</keyword>
<dbReference type="EMBL" id="LT607751">
    <property type="protein sequence ID" value="SCG75503.1"/>
    <property type="molecule type" value="Genomic_DNA"/>
</dbReference>
<evidence type="ECO:0000256" key="2">
    <source>
        <dbReference type="ARBA" id="ARBA00023285"/>
    </source>
</evidence>
<dbReference type="RefSeq" id="WP_088972883.1">
    <property type="nucleotide sequence ID" value="NZ_JBHLYF010000021.1"/>
</dbReference>
<dbReference type="GO" id="GO:0008705">
    <property type="term" value="F:methionine synthase activity"/>
    <property type="evidence" value="ECO:0007669"/>
    <property type="project" value="TreeGrafter"/>
</dbReference>
<dbReference type="GO" id="GO:0031419">
    <property type="term" value="F:cobalamin binding"/>
    <property type="evidence" value="ECO:0007669"/>
    <property type="project" value="InterPro"/>
</dbReference>
<dbReference type="Pfam" id="PF02607">
    <property type="entry name" value="B12-binding_2"/>
    <property type="match status" value="1"/>
</dbReference>
<dbReference type="Proteomes" id="UP000198210">
    <property type="component" value="Chromosome I"/>
</dbReference>
<keyword evidence="2" id="KW-0170">Cobalt</keyword>
<keyword evidence="5" id="KW-1185">Reference proteome</keyword>
<proteinExistence type="predicted"/>
<sequence>MTPDGATPAGTGGGVDAATVQAYLDCLDRADQTAAVRLATDLLDAGASVADVLVDVVAAAQQEIGRRWFTGRWSVAQEHAATHISELVAAAVAARTPAPTGRGRVVVACVEGEWHALPARIVAEVLRADGWQVTFLGASVPARHLVSYLHQAGPDAVLLSCLLSTRLVRAGRMIEACRAAGVPVLAGGPGFGADGRWAAPLGAAAWGASARDAARLLRRPLHPAGPFPAAADDEYVAVLRHRRTIVQQALYAVDPAEEDADEVAGVAAQLVDALAAAIRVGDPALLAEFVGWQSGVSRARPDGTPLLDVLLDVCATALAEHPRAGDHLRRARRTATAR</sequence>